<organism evidence="2 3">
    <name type="scientific">Aspergillus viridinutans</name>
    <dbReference type="NCBI Taxonomy" id="75553"/>
    <lineage>
        <taxon>Eukaryota</taxon>
        <taxon>Fungi</taxon>
        <taxon>Dikarya</taxon>
        <taxon>Ascomycota</taxon>
        <taxon>Pezizomycotina</taxon>
        <taxon>Eurotiomycetes</taxon>
        <taxon>Eurotiomycetidae</taxon>
        <taxon>Eurotiales</taxon>
        <taxon>Aspergillaceae</taxon>
        <taxon>Aspergillus</taxon>
        <taxon>Aspergillus subgen. Fumigati</taxon>
    </lineage>
</organism>
<name>A0A9P3F5E2_ASPVI</name>
<feature type="compositionally biased region" description="Polar residues" evidence="1">
    <location>
        <begin position="18"/>
        <end position="33"/>
    </location>
</feature>
<proteinExistence type="predicted"/>
<sequence length="72" mass="8237">MTERRQSNDKQAEEATVGLSSDLRTLQQLTSSAEAAKKHREQSKDERAKRKFEEAVEEMFKQVEEEGPAKAK</sequence>
<feature type="compositionally biased region" description="Basic and acidic residues" evidence="1">
    <location>
        <begin position="1"/>
        <end position="13"/>
    </location>
</feature>
<dbReference type="GeneID" id="66929926"/>
<gene>
    <name evidence="2" type="ORF">Aspvir_001944</name>
</gene>
<evidence type="ECO:0000313" key="2">
    <source>
        <dbReference type="EMBL" id="GIK06297.1"/>
    </source>
</evidence>
<evidence type="ECO:0000313" key="3">
    <source>
        <dbReference type="Proteomes" id="UP000710440"/>
    </source>
</evidence>
<feature type="region of interest" description="Disordered" evidence="1">
    <location>
        <begin position="1"/>
        <end position="50"/>
    </location>
</feature>
<accession>A0A9P3F5E2</accession>
<keyword evidence="3" id="KW-1185">Reference proteome</keyword>
<evidence type="ECO:0000256" key="1">
    <source>
        <dbReference type="SAM" id="MobiDB-lite"/>
    </source>
</evidence>
<protein>
    <submittedName>
        <fullName evidence="2">Uncharacterized protein</fullName>
    </submittedName>
</protein>
<dbReference type="AlphaFoldDB" id="A0A9P3F5E2"/>
<dbReference type="RefSeq" id="XP_043129483.1">
    <property type="nucleotide sequence ID" value="XM_043273548.1"/>
</dbReference>
<reference evidence="2 3" key="1">
    <citation type="submission" date="2021-02" db="EMBL/GenBank/DDBJ databases">
        <title>Pan-genome distribution and transcriptional activeness of fungal secondary metabolism genes in Aspergillus section Fumigati.</title>
        <authorList>
            <person name="Takahashi H."/>
            <person name="Umemura M."/>
            <person name="Ninomiya A."/>
            <person name="Kusuya Y."/>
            <person name="Urayama S."/>
            <person name="Shimizu M."/>
            <person name="Watanabe A."/>
            <person name="Kamei K."/>
            <person name="Yaguchi T."/>
            <person name="Hagiwara D."/>
        </authorList>
    </citation>
    <scope>NUCLEOTIDE SEQUENCE [LARGE SCALE GENOMIC DNA]</scope>
    <source>
        <strain evidence="2 3">IFM 47045</strain>
    </source>
</reference>
<dbReference type="OrthoDB" id="4507903at2759"/>
<dbReference type="EMBL" id="BOPL01000010">
    <property type="protein sequence ID" value="GIK06297.1"/>
    <property type="molecule type" value="Genomic_DNA"/>
</dbReference>
<dbReference type="Proteomes" id="UP000710440">
    <property type="component" value="Unassembled WGS sequence"/>
</dbReference>
<comment type="caution">
    <text evidence="2">The sequence shown here is derived from an EMBL/GenBank/DDBJ whole genome shotgun (WGS) entry which is preliminary data.</text>
</comment>